<protein>
    <submittedName>
        <fullName evidence="1">Uncharacterized protein</fullName>
    </submittedName>
</protein>
<evidence type="ECO:0000313" key="1">
    <source>
        <dbReference type="EMBL" id="TRW27805.1"/>
    </source>
</evidence>
<comment type="caution">
    <text evidence="1">The sequence shown here is derived from an EMBL/GenBank/DDBJ whole genome shotgun (WGS) entry which is preliminary data.</text>
</comment>
<proteinExistence type="predicted"/>
<sequence>MSKKIEKSSLFYNLLDMLKKEGEDKSGRVPDMFGGLDTELDYICKIYCEEFHHNEINIPGRSTFQKHRKIMRENLDSLSGKEKWLGDYETILNALFWYNCLIPIRKTKDEEIKAAKITLLKNNIYDVFDTSLGFSCNDADILNKLCEGDIYQFIKKVNHIAMFPQDIKIIRETLEKTKNSSDYMKIYEEQTTVMTLILMSDNISESFEFKACGKQLEKALQISGKEKFKLHIITFSEKDNKLDKIVKNIIKSSNYIYLIVGKTSFSVVYSLVKYSNNCIKTSSIKSVLYIPSYEKYNVNDWNDKLNQNEITYIYVKRYSDKSEVLFDIARKYITENNHIVSKAEIRSEKFILDGMYAIDLKNHPMFSTDTLILLKKKLSNLDEEYDYLLINRQANITKLDDIDSKRRAILSKIRQCENIICDCQLSAIGIEHTGTVLDELIKDVEICYVLKKGNMKMQLKF</sequence>
<evidence type="ECO:0000313" key="2">
    <source>
        <dbReference type="Proteomes" id="UP000319424"/>
    </source>
</evidence>
<organism evidence="1 2">
    <name type="scientific">Criibacterium bergeronii</name>
    <dbReference type="NCBI Taxonomy" id="1871336"/>
    <lineage>
        <taxon>Bacteria</taxon>
        <taxon>Bacillati</taxon>
        <taxon>Bacillota</taxon>
        <taxon>Clostridia</taxon>
        <taxon>Peptostreptococcales</taxon>
        <taxon>Filifactoraceae</taxon>
        <taxon>Criibacterium</taxon>
    </lineage>
</organism>
<dbReference type="EMBL" id="VJXW01000004">
    <property type="protein sequence ID" value="TRW27805.1"/>
    <property type="molecule type" value="Genomic_DNA"/>
</dbReference>
<gene>
    <name evidence="1" type="ORF">FL857_04350</name>
</gene>
<accession>A0A552VBE6</accession>
<dbReference type="Proteomes" id="UP000319424">
    <property type="component" value="Unassembled WGS sequence"/>
</dbReference>
<reference evidence="1 2" key="1">
    <citation type="submission" date="2019-07" db="EMBL/GenBank/DDBJ databases">
        <title>Criibacterium bergeronii gen. nov., sp. nov. isolated from human clinical samples.</title>
        <authorList>
            <person name="Maheux A.F."/>
            <person name="Boudreau D.K."/>
            <person name="Berube E."/>
            <person name="Brodeur S."/>
            <person name="Bernard K.A."/>
            <person name="Abed J.Y."/>
            <person name="Ducrey E."/>
            <person name="Guay E.F."/>
            <person name="Raymond F."/>
            <person name="Corbeil J."/>
            <person name="Domingo M.-C."/>
            <person name="Roy P.H."/>
            <person name="Boissinot M."/>
            <person name="Tocheva E.I."/>
            <person name="Omar R.F."/>
        </authorList>
    </citation>
    <scope>NUCLEOTIDE SEQUENCE [LARGE SCALE GENOMIC DNA]</scope>
    <source>
        <strain evidence="1 2">CCRI-24246</strain>
    </source>
</reference>
<dbReference type="AlphaFoldDB" id="A0A552VBE6"/>
<dbReference type="RefSeq" id="WP_144015859.1">
    <property type="nucleotide sequence ID" value="NZ_VJXW01000004.1"/>
</dbReference>
<name>A0A552VBE6_9FIRM</name>